<dbReference type="STRING" id="7574.A0A1S3I7P0"/>
<keyword evidence="3" id="KW-1185">Reference proteome</keyword>
<keyword evidence="1" id="KW-0677">Repeat</keyword>
<evidence type="ECO:0000313" key="3">
    <source>
        <dbReference type="Proteomes" id="UP000085678"/>
    </source>
</evidence>
<dbReference type="SUPFAM" id="SSF101898">
    <property type="entry name" value="NHL repeat"/>
    <property type="match status" value="1"/>
</dbReference>
<dbReference type="InterPro" id="IPR001258">
    <property type="entry name" value="NHL_repeat"/>
</dbReference>
<dbReference type="RefSeq" id="XP_013394277.2">
    <property type="nucleotide sequence ID" value="XM_013538823.2"/>
</dbReference>
<dbReference type="PANTHER" id="PTHR24104">
    <property type="entry name" value="E3 UBIQUITIN-PROTEIN LIGASE NHLRC1-RELATED"/>
    <property type="match status" value="1"/>
</dbReference>
<evidence type="ECO:0000256" key="2">
    <source>
        <dbReference type="PROSITE-ProRule" id="PRU00504"/>
    </source>
</evidence>
<dbReference type="OrthoDB" id="1616686at2759"/>
<dbReference type="Pfam" id="PF01436">
    <property type="entry name" value="NHL"/>
    <property type="match status" value="1"/>
</dbReference>
<dbReference type="PROSITE" id="PS51125">
    <property type="entry name" value="NHL"/>
    <property type="match status" value="1"/>
</dbReference>
<dbReference type="AlphaFoldDB" id="A0A1S3I7P0"/>
<dbReference type="GO" id="GO:0043161">
    <property type="term" value="P:proteasome-mediated ubiquitin-dependent protein catabolic process"/>
    <property type="evidence" value="ECO:0007669"/>
    <property type="project" value="TreeGrafter"/>
</dbReference>
<evidence type="ECO:0000256" key="1">
    <source>
        <dbReference type="ARBA" id="ARBA00022737"/>
    </source>
</evidence>
<dbReference type="GO" id="GO:0061630">
    <property type="term" value="F:ubiquitin protein ligase activity"/>
    <property type="evidence" value="ECO:0007669"/>
    <property type="project" value="TreeGrafter"/>
</dbReference>
<sequence length="476" mass="53348">MTKEINGICKTIVREIKDYYRQVENDVRQQTDEYLTTVKQQLETYETKVQSDYTEMTRFIDDKSNKITAEVKALTSTQVKTLEAEKDKQEMDKISMQSIRDFAQQLTDTGSDAEVMTHSKTLQTRIEEVQSLEPVFDTKITDITFTPGQTNMDVVLEFPKIPELKLSIKTKFIIAKTYRGPLDACFGSLKQERAYCPELICFQKKTRLDRQEWNICFSVKGTLWDIQCTDDGCILVVHGGKFCGDTVSVFSSTGQCKREISIEGGVRCITKVSNKKFVVTGKDKCCRLYSLSGQAIRCFGQGDMSDPRGVTSGRTECEVHVCDSSAQCICVYDMKYSQLVNRYPIPMCSKGLLCCAYHHGINAIIVSNFSAHCVYAVTPQGDVMFQYGVRGKSGSEDGQLSYPGGVCVDKFGNIFIADYSNNRVVILDSDGGFLCNILTMSDGIWRPVSVDVTNNGELVVGTGPGKIHTYKYIDYK</sequence>
<dbReference type="InterPro" id="IPR050952">
    <property type="entry name" value="TRIM-NHL_E3_ligases"/>
</dbReference>
<dbReference type="PANTHER" id="PTHR24104:SF47">
    <property type="entry name" value="E3 UBIQUITIN-PROTEIN LIGASE NHLRC1"/>
    <property type="match status" value="1"/>
</dbReference>
<dbReference type="InParanoid" id="A0A1S3I7P0"/>
<organism evidence="3 4">
    <name type="scientific">Lingula anatina</name>
    <name type="common">Brachiopod</name>
    <name type="synonym">Lingula unguis</name>
    <dbReference type="NCBI Taxonomy" id="7574"/>
    <lineage>
        <taxon>Eukaryota</taxon>
        <taxon>Metazoa</taxon>
        <taxon>Spiralia</taxon>
        <taxon>Lophotrochozoa</taxon>
        <taxon>Brachiopoda</taxon>
        <taxon>Linguliformea</taxon>
        <taxon>Lingulata</taxon>
        <taxon>Lingulida</taxon>
        <taxon>Linguloidea</taxon>
        <taxon>Lingulidae</taxon>
        <taxon>Lingula</taxon>
    </lineage>
</organism>
<dbReference type="InterPro" id="IPR011042">
    <property type="entry name" value="6-blade_b-propeller_TolB-like"/>
</dbReference>
<evidence type="ECO:0000313" key="4">
    <source>
        <dbReference type="RefSeq" id="XP_013394277.2"/>
    </source>
</evidence>
<dbReference type="GO" id="GO:0000209">
    <property type="term" value="P:protein polyubiquitination"/>
    <property type="evidence" value="ECO:0007669"/>
    <property type="project" value="TreeGrafter"/>
</dbReference>
<feature type="repeat" description="NHL" evidence="2">
    <location>
        <begin position="391"/>
        <end position="430"/>
    </location>
</feature>
<name>A0A1S3I7P0_LINAN</name>
<proteinExistence type="predicted"/>
<dbReference type="Proteomes" id="UP000085678">
    <property type="component" value="Unplaced"/>
</dbReference>
<reference evidence="4" key="1">
    <citation type="submission" date="2025-08" db="UniProtKB">
        <authorList>
            <consortium name="RefSeq"/>
        </authorList>
    </citation>
    <scope>IDENTIFICATION</scope>
    <source>
        <tissue evidence="4">Gonads</tissue>
    </source>
</reference>
<protein>
    <submittedName>
        <fullName evidence="4">E3 ubiquitin-protein ligase TRIM71-like</fullName>
    </submittedName>
</protein>
<dbReference type="GeneID" id="106161795"/>
<dbReference type="CDD" id="cd05819">
    <property type="entry name" value="NHL"/>
    <property type="match status" value="1"/>
</dbReference>
<gene>
    <name evidence="4" type="primary">LOC106161795</name>
</gene>
<accession>A0A1S3I7P0</accession>
<dbReference type="KEGG" id="lak:106161795"/>
<dbReference type="Gene3D" id="2.120.10.30">
    <property type="entry name" value="TolB, C-terminal domain"/>
    <property type="match status" value="1"/>
</dbReference>